<gene>
    <name evidence="1" type="ORF">A4X09_0g4889</name>
</gene>
<evidence type="ECO:0000313" key="1">
    <source>
        <dbReference type="EMBL" id="KAE8267458.1"/>
    </source>
</evidence>
<name>A0A8X7N6V4_9BASI</name>
<dbReference type="AlphaFoldDB" id="A0A8X7N6V4"/>
<sequence>MRKAHHTILLATAPPSSSSLVEDLYRKEKVDIETVQLEDCFSLLRATTAISPQARPTTVPPISSARMPSRALALIHIFAFLAHLNSTLCWVIEATATTTVAIAPKNGEGHTPDYI</sequence>
<reference evidence="1" key="1">
    <citation type="submission" date="2016-04" db="EMBL/GenBank/DDBJ databases">
        <authorList>
            <person name="Nguyen H.D."/>
            <person name="Samba Siva P."/>
            <person name="Cullis J."/>
            <person name="Levesque C.A."/>
            <person name="Hambleton S."/>
        </authorList>
    </citation>
    <scope>NUCLEOTIDE SEQUENCE</scope>
    <source>
        <strain evidence="1">DAOMC 236422</strain>
    </source>
</reference>
<accession>A0A8X7N6V4</accession>
<protein>
    <submittedName>
        <fullName evidence="1">Uncharacterized protein</fullName>
    </submittedName>
</protein>
<proteinExistence type="predicted"/>
<dbReference type="EMBL" id="LWDG02000226">
    <property type="protein sequence ID" value="KAE8267458.1"/>
    <property type="molecule type" value="Genomic_DNA"/>
</dbReference>
<evidence type="ECO:0000313" key="2">
    <source>
        <dbReference type="Proteomes" id="UP000078113"/>
    </source>
</evidence>
<comment type="caution">
    <text evidence="1">The sequence shown here is derived from an EMBL/GenBank/DDBJ whole genome shotgun (WGS) entry which is preliminary data.</text>
</comment>
<organism evidence="1 2">
    <name type="scientific">Tilletia walkeri</name>
    <dbReference type="NCBI Taxonomy" id="117179"/>
    <lineage>
        <taxon>Eukaryota</taxon>
        <taxon>Fungi</taxon>
        <taxon>Dikarya</taxon>
        <taxon>Basidiomycota</taxon>
        <taxon>Ustilaginomycotina</taxon>
        <taxon>Exobasidiomycetes</taxon>
        <taxon>Tilletiales</taxon>
        <taxon>Tilletiaceae</taxon>
        <taxon>Tilletia</taxon>
    </lineage>
</organism>
<reference evidence="1" key="2">
    <citation type="journal article" date="2019" name="IMA Fungus">
        <title>Genome sequencing and comparison of five Tilletia species to identify candidate genes for the detection of regulated species infecting wheat.</title>
        <authorList>
            <person name="Nguyen H.D.T."/>
            <person name="Sultana T."/>
            <person name="Kesanakurti P."/>
            <person name="Hambleton S."/>
        </authorList>
    </citation>
    <scope>NUCLEOTIDE SEQUENCE</scope>
    <source>
        <strain evidence="1">DAOMC 236422</strain>
    </source>
</reference>
<dbReference type="Proteomes" id="UP000078113">
    <property type="component" value="Unassembled WGS sequence"/>
</dbReference>
<keyword evidence="2" id="KW-1185">Reference proteome</keyword>